<dbReference type="PANTHER" id="PTHR33021:SF325">
    <property type="entry name" value="PHYTOCYANIN DOMAIN-CONTAINING PROTEIN"/>
    <property type="match status" value="1"/>
</dbReference>
<keyword evidence="2" id="KW-0325">Glycoprotein</keyword>
<dbReference type="GO" id="GO:0009055">
    <property type="term" value="F:electron transfer activity"/>
    <property type="evidence" value="ECO:0007669"/>
    <property type="project" value="InterPro"/>
</dbReference>
<dbReference type="GeneID" id="110774100"/>
<evidence type="ECO:0000259" key="3">
    <source>
        <dbReference type="PROSITE" id="PS51485"/>
    </source>
</evidence>
<dbReference type="InterPro" id="IPR008972">
    <property type="entry name" value="Cupredoxin"/>
</dbReference>
<dbReference type="InterPro" id="IPR039391">
    <property type="entry name" value="Phytocyanin-like"/>
</dbReference>
<dbReference type="PANTHER" id="PTHR33021">
    <property type="entry name" value="BLUE COPPER PROTEIN"/>
    <property type="match status" value="1"/>
</dbReference>
<sequence length="147" mass="15634">MAATSLVLDRAEAAEYVVGDDLGWTIPPDGAATYASWASKHTLVVGDILVFKFEAGEQDLAFVTKEDLASCDTADTLHVFEKPTTIKFLGADTFYVTSTLAGHCSKGQKMAFDISPSSTFSTSPSPSADQESQLPLNFVTQISGIGF</sequence>
<dbReference type="PROSITE" id="PS51485">
    <property type="entry name" value="PHYTOCYANIN"/>
    <property type="match status" value="1"/>
</dbReference>
<dbReference type="KEGG" id="pavi:110774100"/>
<dbReference type="CDD" id="cd04216">
    <property type="entry name" value="Phytocyanin"/>
    <property type="match status" value="1"/>
</dbReference>
<reference evidence="5" key="1">
    <citation type="submission" date="2025-08" db="UniProtKB">
        <authorList>
            <consortium name="RefSeq"/>
        </authorList>
    </citation>
    <scope>IDENTIFICATION</scope>
</reference>
<keyword evidence="1" id="KW-1015">Disulfide bond</keyword>
<accession>A0A6P5U4U9</accession>
<dbReference type="RefSeq" id="XP_021834322.1">
    <property type="nucleotide sequence ID" value="XM_021978630.1"/>
</dbReference>
<dbReference type="Gene3D" id="2.60.40.420">
    <property type="entry name" value="Cupredoxins - blue copper proteins"/>
    <property type="match status" value="1"/>
</dbReference>
<dbReference type="AlphaFoldDB" id="A0A6P5U4U9"/>
<gene>
    <name evidence="5" type="primary">LOC110774100</name>
</gene>
<proteinExistence type="predicted"/>
<evidence type="ECO:0000256" key="1">
    <source>
        <dbReference type="ARBA" id="ARBA00023157"/>
    </source>
</evidence>
<dbReference type="Proteomes" id="UP000515124">
    <property type="component" value="Unplaced"/>
</dbReference>
<feature type="domain" description="Phytocyanin" evidence="3">
    <location>
        <begin position="14"/>
        <end position="116"/>
    </location>
</feature>
<dbReference type="InterPro" id="IPR003245">
    <property type="entry name" value="Phytocyanin_dom"/>
</dbReference>
<dbReference type="FunFam" id="2.60.40.420:FF:000034">
    <property type="entry name" value="Cupredoxin superfamily protein"/>
    <property type="match status" value="1"/>
</dbReference>
<protein>
    <submittedName>
        <fullName evidence="5">Early nodulin-like protein 1</fullName>
    </submittedName>
</protein>
<evidence type="ECO:0000313" key="4">
    <source>
        <dbReference type="Proteomes" id="UP000515124"/>
    </source>
</evidence>
<keyword evidence="4" id="KW-1185">Reference proteome</keyword>
<organism evidence="4 5">
    <name type="scientific">Prunus avium</name>
    <name type="common">Cherry</name>
    <name type="synonym">Cerasus avium</name>
    <dbReference type="NCBI Taxonomy" id="42229"/>
    <lineage>
        <taxon>Eukaryota</taxon>
        <taxon>Viridiplantae</taxon>
        <taxon>Streptophyta</taxon>
        <taxon>Embryophyta</taxon>
        <taxon>Tracheophyta</taxon>
        <taxon>Spermatophyta</taxon>
        <taxon>Magnoliopsida</taxon>
        <taxon>eudicotyledons</taxon>
        <taxon>Gunneridae</taxon>
        <taxon>Pentapetalae</taxon>
        <taxon>rosids</taxon>
        <taxon>fabids</taxon>
        <taxon>Rosales</taxon>
        <taxon>Rosaceae</taxon>
        <taxon>Amygdaloideae</taxon>
        <taxon>Amygdaleae</taxon>
        <taxon>Prunus</taxon>
    </lineage>
</organism>
<evidence type="ECO:0000256" key="2">
    <source>
        <dbReference type="ARBA" id="ARBA00023180"/>
    </source>
</evidence>
<dbReference type="Pfam" id="PF02298">
    <property type="entry name" value="Cu_bind_like"/>
    <property type="match status" value="1"/>
</dbReference>
<evidence type="ECO:0000313" key="5">
    <source>
        <dbReference type="RefSeq" id="XP_021834322.1"/>
    </source>
</evidence>
<name>A0A6P5U4U9_PRUAV</name>
<dbReference type="SUPFAM" id="SSF49503">
    <property type="entry name" value="Cupredoxins"/>
    <property type="match status" value="1"/>
</dbReference>
<dbReference type="GO" id="GO:0005886">
    <property type="term" value="C:plasma membrane"/>
    <property type="evidence" value="ECO:0007669"/>
    <property type="project" value="TreeGrafter"/>
</dbReference>